<keyword evidence="3" id="KW-0862">Zinc</keyword>
<proteinExistence type="predicted"/>
<dbReference type="PANTHER" id="PTHR42647:SF5">
    <property type="entry name" value="SBP (S-RIBONUCLEASE BINDING PROTEIN) FAMILY PROTEIN"/>
    <property type="match status" value="1"/>
</dbReference>
<organism evidence="5 6">
    <name type="scientific">Lupinus luteus</name>
    <name type="common">European yellow lupine</name>
    <dbReference type="NCBI Taxonomy" id="3873"/>
    <lineage>
        <taxon>Eukaryota</taxon>
        <taxon>Viridiplantae</taxon>
        <taxon>Streptophyta</taxon>
        <taxon>Embryophyta</taxon>
        <taxon>Tracheophyta</taxon>
        <taxon>Spermatophyta</taxon>
        <taxon>Magnoliopsida</taxon>
        <taxon>eudicotyledons</taxon>
        <taxon>Gunneridae</taxon>
        <taxon>Pentapetalae</taxon>
        <taxon>rosids</taxon>
        <taxon>fabids</taxon>
        <taxon>Fabales</taxon>
        <taxon>Fabaceae</taxon>
        <taxon>Papilionoideae</taxon>
        <taxon>50 kb inversion clade</taxon>
        <taxon>genistoids sensu lato</taxon>
        <taxon>core genistoids</taxon>
        <taxon>Genisteae</taxon>
        <taxon>Lupinus</taxon>
    </lineage>
</organism>
<keyword evidence="4" id="KW-0175">Coiled coil</keyword>
<comment type="caution">
    <text evidence="5">The sequence shown here is derived from an EMBL/GenBank/DDBJ whole genome shotgun (WGS) entry which is preliminary data.</text>
</comment>
<evidence type="ECO:0000256" key="2">
    <source>
        <dbReference type="ARBA" id="ARBA00022771"/>
    </source>
</evidence>
<dbReference type="GO" id="GO:0008270">
    <property type="term" value="F:zinc ion binding"/>
    <property type="evidence" value="ECO:0007669"/>
    <property type="project" value="UniProtKB-KW"/>
</dbReference>
<dbReference type="EMBL" id="CAXHTB010000010">
    <property type="protein sequence ID" value="CAL0314334.1"/>
    <property type="molecule type" value="Genomic_DNA"/>
</dbReference>
<dbReference type="Proteomes" id="UP001497480">
    <property type="component" value="Unassembled WGS sequence"/>
</dbReference>
<dbReference type="PANTHER" id="PTHR42647">
    <property type="entry name" value="SBP (S-RIBONUCLEASE BINDING PROTEIN) FAMILY PROTEIN"/>
    <property type="match status" value="1"/>
</dbReference>
<evidence type="ECO:0008006" key="7">
    <source>
        <dbReference type="Google" id="ProtNLM"/>
    </source>
</evidence>
<reference evidence="5 6" key="1">
    <citation type="submission" date="2024-03" db="EMBL/GenBank/DDBJ databases">
        <authorList>
            <person name="Martinez-Hernandez J."/>
        </authorList>
    </citation>
    <scope>NUCLEOTIDE SEQUENCE [LARGE SCALE GENOMIC DNA]</scope>
</reference>
<feature type="coiled-coil region" evidence="4">
    <location>
        <begin position="43"/>
        <end position="84"/>
    </location>
</feature>
<accession>A0AAV1WY44</accession>
<dbReference type="AlphaFoldDB" id="A0AAV1WY44"/>
<protein>
    <recommendedName>
        <fullName evidence="7">GAGA-binding transcriptional activator</fullName>
    </recommendedName>
</protein>
<name>A0AAV1WY44_LUPLU</name>
<dbReference type="GO" id="GO:0004842">
    <property type="term" value="F:ubiquitin-protein transferase activity"/>
    <property type="evidence" value="ECO:0007669"/>
    <property type="project" value="TreeGrafter"/>
</dbReference>
<keyword evidence="2" id="KW-0863">Zinc-finger</keyword>
<keyword evidence="6" id="KW-1185">Reference proteome</keyword>
<sequence>MDMNHKQILINLICCSTLEGEELRHVLTAKRQKHYETLVKAAEESVARRLREKEAEVEKASRRKAELEARAAQLTVEAQILQAKVKAQDATTASLQAQLHHAIMMSHEKSVVVEDAESAYVDPDRVTVSGPKCRGCDIRVASVVKFFNQGTFKNGIGKN</sequence>
<evidence type="ECO:0000313" key="5">
    <source>
        <dbReference type="EMBL" id="CAL0314334.1"/>
    </source>
</evidence>
<evidence type="ECO:0000256" key="3">
    <source>
        <dbReference type="ARBA" id="ARBA00022833"/>
    </source>
</evidence>
<keyword evidence="1" id="KW-0479">Metal-binding</keyword>
<gene>
    <name evidence="5" type="ORF">LLUT_LOCUS15394</name>
</gene>
<evidence type="ECO:0000313" key="6">
    <source>
        <dbReference type="Proteomes" id="UP001497480"/>
    </source>
</evidence>
<evidence type="ECO:0000256" key="4">
    <source>
        <dbReference type="SAM" id="Coils"/>
    </source>
</evidence>
<evidence type="ECO:0000256" key="1">
    <source>
        <dbReference type="ARBA" id="ARBA00022723"/>
    </source>
</evidence>